<protein>
    <submittedName>
        <fullName evidence="1">Transcriptional regulator</fullName>
    </submittedName>
</protein>
<evidence type="ECO:0000313" key="2">
    <source>
        <dbReference type="Proteomes" id="UP000237839"/>
    </source>
</evidence>
<dbReference type="AlphaFoldDB" id="A0A2S9H2K8"/>
<reference evidence="1 2" key="1">
    <citation type="submission" date="2018-02" db="EMBL/GenBank/DDBJ databases">
        <title>Solimicrobium silvestre gen. nov., sp. nov., isolated from alpine forest soil.</title>
        <authorList>
            <person name="Margesin R."/>
            <person name="Albuquerque L."/>
            <person name="Zhang D.-C."/>
            <person name="Froufe H.J.C."/>
            <person name="Severino R."/>
            <person name="Roxo I."/>
            <person name="Egas C."/>
            <person name="Da Costa M.S."/>
        </authorList>
    </citation>
    <scope>NUCLEOTIDE SEQUENCE [LARGE SCALE GENOMIC DNA]</scope>
    <source>
        <strain evidence="1 2">S20-91</strain>
    </source>
</reference>
<sequence length="179" mass="20186">MIVNHIPFLVDATRGEYGTLIGHVARANSIWKSFSSEIASVIIFQGPQGYITPSWYPSKHRHGKAVPTWNYTVVHAHGIPRAIEDKDWLLQHVTTLSDLYESKRAMPWRVSDAPSEYIDSMLNTIIGIEIPINAVVGQWKMSQNKPLSDKLGIIEGLHEHVDENSQQMVALVKRGNHKI</sequence>
<dbReference type="EMBL" id="PUGF01000003">
    <property type="protein sequence ID" value="PRC94211.1"/>
    <property type="molecule type" value="Genomic_DNA"/>
</dbReference>
<dbReference type="PIRSF" id="PIRSF010372">
    <property type="entry name" value="PaiB"/>
    <property type="match status" value="1"/>
</dbReference>
<dbReference type="PANTHER" id="PTHR35802:SF1">
    <property type="entry name" value="PROTEASE SYNTHASE AND SPORULATION PROTEIN PAI 2"/>
    <property type="match status" value="1"/>
</dbReference>
<dbReference type="InterPro" id="IPR012349">
    <property type="entry name" value="Split_barrel_FMN-bd"/>
</dbReference>
<evidence type="ECO:0000313" key="1">
    <source>
        <dbReference type="EMBL" id="PRC94211.1"/>
    </source>
</evidence>
<dbReference type="InterPro" id="IPR007396">
    <property type="entry name" value="TR_PAI2-type"/>
</dbReference>
<proteinExistence type="predicted"/>
<organism evidence="1 2">
    <name type="scientific">Solimicrobium silvestre</name>
    <dbReference type="NCBI Taxonomy" id="2099400"/>
    <lineage>
        <taxon>Bacteria</taxon>
        <taxon>Pseudomonadati</taxon>
        <taxon>Pseudomonadota</taxon>
        <taxon>Betaproteobacteria</taxon>
        <taxon>Burkholderiales</taxon>
        <taxon>Oxalobacteraceae</taxon>
        <taxon>Solimicrobium</taxon>
    </lineage>
</organism>
<gene>
    <name evidence="1" type="ORF">S2091_0832</name>
</gene>
<accession>A0A2S9H2K8</accession>
<dbReference type="Gene3D" id="2.30.110.10">
    <property type="entry name" value="Electron Transport, Fmn-binding Protein, Chain A"/>
    <property type="match status" value="1"/>
</dbReference>
<dbReference type="Pfam" id="PF04299">
    <property type="entry name" value="FMN_bind_2"/>
    <property type="match status" value="1"/>
</dbReference>
<dbReference type="PANTHER" id="PTHR35802">
    <property type="entry name" value="PROTEASE SYNTHASE AND SPORULATION PROTEIN PAI 2"/>
    <property type="match status" value="1"/>
</dbReference>
<comment type="caution">
    <text evidence="1">The sequence shown here is derived from an EMBL/GenBank/DDBJ whole genome shotgun (WGS) entry which is preliminary data.</text>
</comment>
<name>A0A2S9H2K8_9BURK</name>
<keyword evidence="2" id="KW-1185">Reference proteome</keyword>
<dbReference type="SUPFAM" id="SSF50475">
    <property type="entry name" value="FMN-binding split barrel"/>
    <property type="match status" value="1"/>
</dbReference>
<dbReference type="Proteomes" id="UP000237839">
    <property type="component" value="Unassembled WGS sequence"/>
</dbReference>